<proteinExistence type="predicted"/>
<dbReference type="OrthoDB" id="9807187at2"/>
<dbReference type="GO" id="GO:0005886">
    <property type="term" value="C:plasma membrane"/>
    <property type="evidence" value="ECO:0007669"/>
    <property type="project" value="UniProtKB-SubCell"/>
</dbReference>
<dbReference type="RefSeq" id="WP_029461782.1">
    <property type="nucleotide sequence ID" value="NZ_AP014568.1"/>
</dbReference>
<protein>
    <submittedName>
        <fullName evidence="1">Multisubunit Na+/H+ antiporter, MnhE subunit</fullName>
    </submittedName>
</protein>
<dbReference type="EMBL" id="AP014568">
    <property type="protein sequence ID" value="BAO80847.1"/>
    <property type="molecule type" value="Genomic_DNA"/>
</dbReference>
<dbReference type="STRING" id="1458425.SRAA_0993"/>
<dbReference type="HOGENOM" id="CLU_2092635_0_0_4"/>
<gene>
    <name evidence="1" type="ORF">SRAA_0993</name>
</gene>
<organism evidence="1 2">
    <name type="scientific">Serpentinimonas raichei</name>
    <dbReference type="NCBI Taxonomy" id="1458425"/>
    <lineage>
        <taxon>Bacteria</taxon>
        <taxon>Pseudomonadati</taxon>
        <taxon>Pseudomonadota</taxon>
        <taxon>Betaproteobacteria</taxon>
        <taxon>Burkholderiales</taxon>
        <taxon>Comamonadaceae</taxon>
        <taxon>Serpentinimonas</taxon>
    </lineage>
</organism>
<dbReference type="GO" id="GO:0008324">
    <property type="term" value="F:monoatomic cation transmembrane transporter activity"/>
    <property type="evidence" value="ECO:0007669"/>
    <property type="project" value="InterPro"/>
</dbReference>
<reference evidence="1 2" key="1">
    <citation type="journal article" date="2014" name="Nat. Commun.">
        <title>Physiological and genomic features of highly alkaliphilic hydrogen-utilizing Betaproteobacteria from a continental serpentinizing site.</title>
        <authorList>
            <person name="Suzuki S."/>
            <person name="Kuenen J.G."/>
            <person name="Schipper K."/>
            <person name="van der Velde S."/>
            <person name="Ishii S."/>
            <person name="Wu A."/>
            <person name="Sorokin D.Y."/>
            <person name="Tenney A."/>
            <person name="Meng X.Y."/>
            <person name="Morrill P.L."/>
            <person name="Kamagata Y."/>
            <person name="Muyzer G."/>
            <person name="Nealson K.H."/>
        </authorList>
    </citation>
    <scope>NUCLEOTIDE SEQUENCE [LARGE SCALE GENOMIC DNA]</scope>
    <source>
        <strain evidence="1 2">A1</strain>
    </source>
</reference>
<dbReference type="InterPro" id="IPR002758">
    <property type="entry name" value="Cation_antiport_E"/>
</dbReference>
<keyword evidence="2" id="KW-1185">Reference proteome</keyword>
<sequence length="117" mass="12651">MMRFKPIAAVVLLARFLKAVVLSGIQTVQVILRASFGQRTPPPAAFLRVHFAPMSPMGASLLGCMITLTPGTTTLDIDMENRIILMHVLDASDTDAIVQGIRDDFESGLVPLFGVRA</sequence>
<evidence type="ECO:0000313" key="2">
    <source>
        <dbReference type="Proteomes" id="UP000067461"/>
    </source>
</evidence>
<dbReference type="Proteomes" id="UP000067461">
    <property type="component" value="Chromosome"/>
</dbReference>
<dbReference type="AlphaFoldDB" id="A0A060NI14"/>
<dbReference type="Pfam" id="PF01899">
    <property type="entry name" value="MNHE"/>
    <property type="match status" value="1"/>
</dbReference>
<accession>A0A060NI14</accession>
<name>A0A060NI14_9BURK</name>
<dbReference type="KEGG" id="cbaa:SRAA_0993"/>
<evidence type="ECO:0000313" key="1">
    <source>
        <dbReference type="EMBL" id="BAO80847.1"/>
    </source>
</evidence>